<comment type="caution">
    <text evidence="1">The sequence shown here is derived from an EMBL/GenBank/DDBJ whole genome shotgun (WGS) entry which is preliminary data.</text>
</comment>
<organism evidence="1">
    <name type="scientific">marine sediment metagenome</name>
    <dbReference type="NCBI Taxonomy" id="412755"/>
    <lineage>
        <taxon>unclassified sequences</taxon>
        <taxon>metagenomes</taxon>
        <taxon>ecological metagenomes</taxon>
    </lineage>
</organism>
<dbReference type="AlphaFoldDB" id="X0WCF4"/>
<sequence length="73" mass="8635">MELTPRQQAIKKFVEEHHKKKQEITVKLLSVSFEISVDKVREELAAIRKYKQTYGFFDAGGFQDIFEKIFNLN</sequence>
<gene>
    <name evidence="1" type="ORF">S01H1_53030</name>
</gene>
<accession>X0WCF4</accession>
<proteinExistence type="predicted"/>
<reference evidence="1" key="1">
    <citation type="journal article" date="2014" name="Front. Microbiol.">
        <title>High frequency of phylogenetically diverse reductive dehalogenase-homologous genes in deep subseafloor sedimentary metagenomes.</title>
        <authorList>
            <person name="Kawai M."/>
            <person name="Futagami T."/>
            <person name="Toyoda A."/>
            <person name="Takaki Y."/>
            <person name="Nishi S."/>
            <person name="Hori S."/>
            <person name="Arai W."/>
            <person name="Tsubouchi T."/>
            <person name="Morono Y."/>
            <person name="Uchiyama I."/>
            <person name="Ito T."/>
            <person name="Fujiyama A."/>
            <person name="Inagaki F."/>
            <person name="Takami H."/>
        </authorList>
    </citation>
    <scope>NUCLEOTIDE SEQUENCE</scope>
    <source>
        <strain evidence="1">Expedition CK06-06</strain>
    </source>
</reference>
<protein>
    <recommendedName>
        <fullName evidence="2">HTH deoR-type domain-containing protein</fullName>
    </recommendedName>
</protein>
<name>X0WCF4_9ZZZZ</name>
<evidence type="ECO:0000313" key="1">
    <source>
        <dbReference type="EMBL" id="GAG20887.1"/>
    </source>
</evidence>
<dbReference type="EMBL" id="BARS01034318">
    <property type="protein sequence ID" value="GAG20887.1"/>
    <property type="molecule type" value="Genomic_DNA"/>
</dbReference>
<evidence type="ECO:0008006" key="2">
    <source>
        <dbReference type="Google" id="ProtNLM"/>
    </source>
</evidence>